<feature type="region of interest" description="Disordered" evidence="1">
    <location>
        <begin position="1"/>
        <end position="40"/>
    </location>
</feature>
<accession>A0AAN8WXD2</accession>
<dbReference type="AlphaFoldDB" id="A0AAN8WXD2"/>
<dbReference type="EMBL" id="JAXCGZ010011814">
    <property type="protein sequence ID" value="KAK7074100.1"/>
    <property type="molecule type" value="Genomic_DNA"/>
</dbReference>
<evidence type="ECO:0000313" key="2">
    <source>
        <dbReference type="EMBL" id="KAK7074100.1"/>
    </source>
</evidence>
<gene>
    <name evidence="2" type="ORF">SK128_028231</name>
</gene>
<proteinExistence type="predicted"/>
<evidence type="ECO:0000256" key="1">
    <source>
        <dbReference type="SAM" id="MobiDB-lite"/>
    </source>
</evidence>
<organism evidence="2 3">
    <name type="scientific">Halocaridina rubra</name>
    <name type="common">Hawaiian red shrimp</name>
    <dbReference type="NCBI Taxonomy" id="373956"/>
    <lineage>
        <taxon>Eukaryota</taxon>
        <taxon>Metazoa</taxon>
        <taxon>Ecdysozoa</taxon>
        <taxon>Arthropoda</taxon>
        <taxon>Crustacea</taxon>
        <taxon>Multicrustacea</taxon>
        <taxon>Malacostraca</taxon>
        <taxon>Eumalacostraca</taxon>
        <taxon>Eucarida</taxon>
        <taxon>Decapoda</taxon>
        <taxon>Pleocyemata</taxon>
        <taxon>Caridea</taxon>
        <taxon>Atyoidea</taxon>
        <taxon>Atyidae</taxon>
        <taxon>Halocaridina</taxon>
    </lineage>
</organism>
<reference evidence="2 3" key="1">
    <citation type="submission" date="2023-11" db="EMBL/GenBank/DDBJ databases">
        <title>Halocaridina rubra genome assembly.</title>
        <authorList>
            <person name="Smith C."/>
        </authorList>
    </citation>
    <scope>NUCLEOTIDE SEQUENCE [LARGE SCALE GENOMIC DNA]</scope>
    <source>
        <strain evidence="2">EP-1</strain>
        <tissue evidence="2">Whole</tissue>
    </source>
</reference>
<name>A0AAN8WXD2_HALRR</name>
<dbReference type="Proteomes" id="UP001381693">
    <property type="component" value="Unassembled WGS sequence"/>
</dbReference>
<evidence type="ECO:0000313" key="3">
    <source>
        <dbReference type="Proteomes" id="UP001381693"/>
    </source>
</evidence>
<sequence>MPLAEDNSRSRATGVLETKKKRRRPDGNPQRTVRTPPVEELSLLPNEKLWTSQDHLLSADKYL</sequence>
<protein>
    <submittedName>
        <fullName evidence="2">Uncharacterized protein</fullName>
    </submittedName>
</protein>
<comment type="caution">
    <text evidence="2">The sequence shown here is derived from an EMBL/GenBank/DDBJ whole genome shotgun (WGS) entry which is preliminary data.</text>
</comment>
<keyword evidence="3" id="KW-1185">Reference proteome</keyword>